<feature type="compositionally biased region" description="Polar residues" evidence="1">
    <location>
        <begin position="660"/>
        <end position="669"/>
    </location>
</feature>
<feature type="region of interest" description="Disordered" evidence="1">
    <location>
        <begin position="363"/>
        <end position="402"/>
    </location>
</feature>
<dbReference type="Proteomes" id="UP000777438">
    <property type="component" value="Unassembled WGS sequence"/>
</dbReference>
<feature type="compositionally biased region" description="Low complexity" evidence="1">
    <location>
        <begin position="17"/>
        <end position="54"/>
    </location>
</feature>
<feature type="compositionally biased region" description="Basic residues" evidence="1">
    <location>
        <begin position="720"/>
        <end position="730"/>
    </location>
</feature>
<dbReference type="OrthoDB" id="420046at2759"/>
<feature type="region of interest" description="Disordered" evidence="1">
    <location>
        <begin position="660"/>
        <end position="682"/>
    </location>
</feature>
<feature type="region of interest" description="Disordered" evidence="1">
    <location>
        <begin position="718"/>
        <end position="755"/>
    </location>
</feature>
<evidence type="ECO:0000256" key="1">
    <source>
        <dbReference type="SAM" id="MobiDB-lite"/>
    </source>
</evidence>
<protein>
    <recommendedName>
        <fullName evidence="4">Histidine kinase group protein</fullName>
    </recommendedName>
</protein>
<dbReference type="AlphaFoldDB" id="A0A9P8WGS9"/>
<keyword evidence="3" id="KW-1185">Reference proteome</keyword>
<evidence type="ECO:0008006" key="4">
    <source>
        <dbReference type="Google" id="ProtNLM"/>
    </source>
</evidence>
<evidence type="ECO:0000313" key="3">
    <source>
        <dbReference type="Proteomes" id="UP000777438"/>
    </source>
</evidence>
<reference evidence="2 3" key="1">
    <citation type="journal article" date="2021" name="Nat. Commun.">
        <title>Genetic determinants of endophytism in the Arabidopsis root mycobiome.</title>
        <authorList>
            <person name="Mesny F."/>
            <person name="Miyauchi S."/>
            <person name="Thiergart T."/>
            <person name="Pickel B."/>
            <person name="Atanasova L."/>
            <person name="Karlsson M."/>
            <person name="Huettel B."/>
            <person name="Barry K.W."/>
            <person name="Haridas S."/>
            <person name="Chen C."/>
            <person name="Bauer D."/>
            <person name="Andreopoulos W."/>
            <person name="Pangilinan J."/>
            <person name="LaButti K."/>
            <person name="Riley R."/>
            <person name="Lipzen A."/>
            <person name="Clum A."/>
            <person name="Drula E."/>
            <person name="Henrissat B."/>
            <person name="Kohler A."/>
            <person name="Grigoriev I.V."/>
            <person name="Martin F.M."/>
            <person name="Hacquard S."/>
        </authorList>
    </citation>
    <scope>NUCLEOTIDE SEQUENCE [LARGE SCALE GENOMIC DNA]</scope>
    <source>
        <strain evidence="2 3">MPI-CAGE-CH-0241</strain>
    </source>
</reference>
<name>A0A9P8WGS9_9HYPO</name>
<organism evidence="2 3">
    <name type="scientific">Thelonectria olida</name>
    <dbReference type="NCBI Taxonomy" id="1576542"/>
    <lineage>
        <taxon>Eukaryota</taxon>
        <taxon>Fungi</taxon>
        <taxon>Dikarya</taxon>
        <taxon>Ascomycota</taxon>
        <taxon>Pezizomycotina</taxon>
        <taxon>Sordariomycetes</taxon>
        <taxon>Hypocreomycetidae</taxon>
        <taxon>Hypocreales</taxon>
        <taxon>Nectriaceae</taxon>
        <taxon>Thelonectria</taxon>
    </lineage>
</organism>
<sequence>MAKRARKQTSVEEDQLAPAASSPTAATPGTGPSSTGAGAGAGTSAASGGAASPKKSSKSPKPPQQAPATPVLAICRNKHWRYISCFHGPWPHMPIDVLEAIANINYNTPRPRPIDAAVLFDLVKVRRLVDEATNLAVRAASDIASPILTNVNGGMPGYQSMNSLGMGGLGHGKLSKERKFRMREQASQKLARAYRLDEIACSVATMQGASTLDDIGPMVLERNRDDTDAKYVHFFHEKIPSRQLAESTSLEPLTEIILERPTEGEALRTRAMVKTLTRDHDGATHDLTLALQTYRTHQHGHGPPGEELQLQESRQARRRQQDIILAENEQPTSLEAQLVFQRATAYLALACQSVMAGLAKIPSEADQTETKPSDEDTLSTETKKPDPSEKDAELTEKAQADSRKLAKTYAKRALRDYMVFLSRFEYSPVVPIRVAEDFNERINYAAHSQKKPRTSDAIPQLEAYSIYSLSDLFAALPPSDLPPYPSEEPATSSPNTSPKTFECMTYHPLLTEALHSLLLCHCLVQTSSKELLRHANMVARLARLIDGYPIFQASRSPARSDWIEVLRRTENWLKLTSSWETLCASAPLPIFEDCVEHDAESAERAASAAAALISGEPAKTLSDADKKNLIRDPAILDALYDDTVQANDAPVEEDISRITNGVSAPTRTSRPQKRGPVMSADGKVHSQTVRWSIDEAEYPFISERAVAISRWIQEAPVVKGTRRKKRAKKSQKSDGLDDAMGQLGLEEAGESTKSG</sequence>
<accession>A0A9P8WGS9</accession>
<feature type="region of interest" description="Disordered" evidence="1">
    <location>
        <begin position="296"/>
        <end position="315"/>
    </location>
</feature>
<gene>
    <name evidence="2" type="ORF">B0T10DRAFT_115789</name>
</gene>
<dbReference type="EMBL" id="JAGPYM010000002">
    <property type="protein sequence ID" value="KAH6898634.1"/>
    <property type="molecule type" value="Genomic_DNA"/>
</dbReference>
<feature type="compositionally biased region" description="Basic and acidic residues" evidence="1">
    <location>
        <begin position="381"/>
        <end position="402"/>
    </location>
</feature>
<evidence type="ECO:0000313" key="2">
    <source>
        <dbReference type="EMBL" id="KAH6898634.1"/>
    </source>
</evidence>
<comment type="caution">
    <text evidence="2">The sequence shown here is derived from an EMBL/GenBank/DDBJ whole genome shotgun (WGS) entry which is preliminary data.</text>
</comment>
<feature type="region of interest" description="Disordered" evidence="1">
    <location>
        <begin position="1"/>
        <end position="68"/>
    </location>
</feature>
<proteinExistence type="predicted"/>